<protein>
    <submittedName>
        <fullName evidence="2">Uncharacterized protein</fullName>
    </submittedName>
</protein>
<proteinExistence type="predicted"/>
<dbReference type="EMBL" id="CP000628">
    <property type="protein sequence ID" value="ACM27709.1"/>
    <property type="molecule type" value="Genomic_DNA"/>
</dbReference>
<feature type="region of interest" description="Disordered" evidence="1">
    <location>
        <begin position="29"/>
        <end position="123"/>
    </location>
</feature>
<evidence type="ECO:0000256" key="1">
    <source>
        <dbReference type="SAM" id="MobiDB-lite"/>
    </source>
</evidence>
<reference evidence="2 3" key="1">
    <citation type="journal article" date="2009" name="J. Bacteriol.">
        <title>Genome sequences of three Agrobacterium biovars help elucidate the evolution of multichromosome genomes in bacteria.</title>
        <authorList>
            <person name="Slater S.C."/>
            <person name="Goldman B.S."/>
            <person name="Goodner B."/>
            <person name="Setubal J.C."/>
            <person name="Farrand S.K."/>
            <person name="Nester E.W."/>
            <person name="Burr T.J."/>
            <person name="Banta L."/>
            <person name="Dickerman A.W."/>
            <person name="Paulsen I."/>
            <person name="Otten L."/>
            <person name="Suen G."/>
            <person name="Welch R."/>
            <person name="Almeida N.F."/>
            <person name="Arnold F."/>
            <person name="Burton O.T."/>
            <person name="Du Z."/>
            <person name="Ewing A."/>
            <person name="Godsy E."/>
            <person name="Heisel S."/>
            <person name="Houmiel K.L."/>
            <person name="Jhaveri J."/>
            <person name="Lu J."/>
            <person name="Miller N.M."/>
            <person name="Norton S."/>
            <person name="Chen Q."/>
            <person name="Phoolcharoen W."/>
            <person name="Ohlin V."/>
            <person name="Ondrusek D."/>
            <person name="Pride N."/>
            <person name="Stricklin S.L."/>
            <person name="Sun J."/>
            <person name="Wheeler C."/>
            <person name="Wilson L."/>
            <person name="Zhu H."/>
            <person name="Wood D.W."/>
        </authorList>
    </citation>
    <scope>NUCLEOTIDE SEQUENCE [LARGE SCALE GENOMIC DNA]</scope>
    <source>
        <strain evidence="3">K84 / ATCC BAA-868</strain>
    </source>
</reference>
<name>B9JA94_RHIR8</name>
<dbReference type="Proteomes" id="UP000001600">
    <property type="component" value="Chromosome 1"/>
</dbReference>
<dbReference type="KEGG" id="ara:Arad_3861"/>
<evidence type="ECO:0000313" key="3">
    <source>
        <dbReference type="Proteomes" id="UP000001600"/>
    </source>
</evidence>
<organism evidence="2 3">
    <name type="scientific">Rhizobium rhizogenes (strain K84 / ATCC BAA-868)</name>
    <name type="common">Agrobacterium radiobacter</name>
    <dbReference type="NCBI Taxonomy" id="311403"/>
    <lineage>
        <taxon>Bacteria</taxon>
        <taxon>Pseudomonadati</taxon>
        <taxon>Pseudomonadota</taxon>
        <taxon>Alphaproteobacteria</taxon>
        <taxon>Hyphomicrobiales</taxon>
        <taxon>Rhizobiaceae</taxon>
        <taxon>Rhizobium/Agrobacterium group</taxon>
        <taxon>Rhizobium</taxon>
    </lineage>
</organism>
<gene>
    <name evidence="2" type="ordered locus">Arad_3861</name>
</gene>
<dbReference type="STRING" id="311403.Arad_3861"/>
<dbReference type="eggNOG" id="ENOG5030ZVU">
    <property type="taxonomic scope" value="Bacteria"/>
</dbReference>
<dbReference type="HOGENOM" id="CLU_2010414_0_0_5"/>
<dbReference type="AlphaFoldDB" id="B9JA94"/>
<feature type="compositionally biased region" description="Basic and acidic residues" evidence="1">
    <location>
        <begin position="50"/>
        <end position="60"/>
    </location>
</feature>
<accession>B9JA94</accession>
<evidence type="ECO:0000313" key="2">
    <source>
        <dbReference type="EMBL" id="ACM27709.1"/>
    </source>
</evidence>
<sequence>MMLLSPIIQKFRNQTEKGTLALRWARLCPLPNRKQRTRRTSMSPHPIHPKAKEQRPELTTRQKRARPNSLRQAQVLPPHNVDLTLQPTTHDDVHVPAHVSGADLSREAPGDTNHAGRKKGGSQ</sequence>